<keyword evidence="10" id="KW-1185">Reference proteome</keyword>
<evidence type="ECO:0000256" key="6">
    <source>
        <dbReference type="SAM" id="MobiDB-lite"/>
    </source>
</evidence>
<dbReference type="RefSeq" id="WP_092785048.1">
    <property type="nucleotide sequence ID" value="NZ_FOGI01000013.1"/>
</dbReference>
<name>A0A1H9X956_9PSEU</name>
<evidence type="ECO:0000256" key="2">
    <source>
        <dbReference type="ARBA" id="ARBA00022475"/>
    </source>
</evidence>
<keyword evidence="4 7" id="KW-1133">Transmembrane helix</keyword>
<keyword evidence="2" id="KW-1003">Cell membrane</keyword>
<protein>
    <submittedName>
        <fullName evidence="9">Phospholipase_D-nuclease N-terminal</fullName>
    </submittedName>
</protein>
<evidence type="ECO:0000256" key="1">
    <source>
        <dbReference type="ARBA" id="ARBA00004651"/>
    </source>
</evidence>
<accession>A0A1H9X956</accession>
<evidence type="ECO:0000256" key="7">
    <source>
        <dbReference type="SAM" id="Phobius"/>
    </source>
</evidence>
<evidence type="ECO:0000256" key="3">
    <source>
        <dbReference type="ARBA" id="ARBA00022692"/>
    </source>
</evidence>
<dbReference type="Pfam" id="PF13396">
    <property type="entry name" value="PLDc_N"/>
    <property type="match status" value="1"/>
</dbReference>
<feature type="region of interest" description="Disordered" evidence="6">
    <location>
        <begin position="62"/>
        <end position="92"/>
    </location>
</feature>
<evidence type="ECO:0000256" key="5">
    <source>
        <dbReference type="ARBA" id="ARBA00023136"/>
    </source>
</evidence>
<evidence type="ECO:0000313" key="10">
    <source>
        <dbReference type="Proteomes" id="UP000199051"/>
    </source>
</evidence>
<dbReference type="AlphaFoldDB" id="A0A1H9X956"/>
<proteinExistence type="predicted"/>
<comment type="subcellular location">
    <subcellularLocation>
        <location evidence="1">Cell membrane</location>
        <topology evidence="1">Multi-pass membrane protein</topology>
    </subcellularLocation>
</comment>
<dbReference type="EMBL" id="FOGI01000013">
    <property type="protein sequence ID" value="SES42718.1"/>
    <property type="molecule type" value="Genomic_DNA"/>
</dbReference>
<evidence type="ECO:0000259" key="8">
    <source>
        <dbReference type="Pfam" id="PF13396"/>
    </source>
</evidence>
<dbReference type="GO" id="GO:0005886">
    <property type="term" value="C:plasma membrane"/>
    <property type="evidence" value="ECO:0007669"/>
    <property type="project" value="UniProtKB-SubCell"/>
</dbReference>
<dbReference type="Proteomes" id="UP000199051">
    <property type="component" value="Unassembled WGS sequence"/>
</dbReference>
<sequence>MWYFGGVFGLATLALWIFCLVDVITAPEGSHRNLPKFGWLLLVLVLPLIGSLLWLVAGRPQTATPRHPGAYERTTPHYPEYNRPGRFAAPDPAADEDFLRRCRERAEQQRRQARDDTADS</sequence>
<feature type="transmembrane region" description="Helical" evidence="7">
    <location>
        <begin position="37"/>
        <end position="57"/>
    </location>
</feature>
<evidence type="ECO:0000313" key="9">
    <source>
        <dbReference type="EMBL" id="SES42718.1"/>
    </source>
</evidence>
<keyword evidence="3 7" id="KW-0812">Transmembrane</keyword>
<dbReference type="STRING" id="155974.SAMN04487818_113179"/>
<organism evidence="9 10">
    <name type="scientific">Actinokineospora terrae</name>
    <dbReference type="NCBI Taxonomy" id="155974"/>
    <lineage>
        <taxon>Bacteria</taxon>
        <taxon>Bacillati</taxon>
        <taxon>Actinomycetota</taxon>
        <taxon>Actinomycetes</taxon>
        <taxon>Pseudonocardiales</taxon>
        <taxon>Pseudonocardiaceae</taxon>
        <taxon>Actinokineospora</taxon>
    </lineage>
</organism>
<feature type="domain" description="Cardiolipin synthase N-terminal" evidence="8">
    <location>
        <begin position="14"/>
        <end position="59"/>
    </location>
</feature>
<keyword evidence="5 7" id="KW-0472">Membrane</keyword>
<evidence type="ECO:0000256" key="4">
    <source>
        <dbReference type="ARBA" id="ARBA00022989"/>
    </source>
</evidence>
<reference evidence="10" key="1">
    <citation type="submission" date="2016-10" db="EMBL/GenBank/DDBJ databases">
        <authorList>
            <person name="Varghese N."/>
            <person name="Submissions S."/>
        </authorList>
    </citation>
    <scope>NUCLEOTIDE SEQUENCE [LARGE SCALE GENOMIC DNA]</scope>
    <source>
        <strain evidence="10">DSM 44260</strain>
    </source>
</reference>
<gene>
    <name evidence="9" type="ORF">SAMN04487818_113179</name>
</gene>
<dbReference type="InterPro" id="IPR027379">
    <property type="entry name" value="CLS_N"/>
</dbReference>
<feature type="transmembrane region" description="Helical" evidence="7">
    <location>
        <begin position="6"/>
        <end position="25"/>
    </location>
</feature>